<dbReference type="GO" id="GO:0000105">
    <property type="term" value="P:L-histidine biosynthetic process"/>
    <property type="evidence" value="ECO:0007669"/>
    <property type="project" value="UniProtKB-KW"/>
</dbReference>
<accession>A0A926E770</accession>
<sequence length="374" mass="43904">MKNQSFFDKYQKYNHLVPYKAPTTSTNSLRLHLNENLFGPSKKCLEILKDIGKNDLSQYDLKEYDELVREISDKFEFHEDNIFIHNGSCEIIRTIFTMNATEQDCIMLPSPGWGYYQSIAKCIGANIRYYNIEEEKETYVFNIREIIDMAKKFNPKILVVTTPNMPTGNIISYSCLETLINACKDTLILVDEAYWGFSEELLPINYFVENYSNVVFVRTFSKLYGLANERIGYCVCNRELNKIFSLSLPLFRVSSISRKMAKAALEDSEYYDEIRNEIIKAREYFIRTINKNPYLIAFQSQSNFVYIKVKNIDGEKLKDYLNSQGYLVRSYNGLQNYLRITIYNFEVMNDVIRSIFDYIDNTKKYSTCFQLNSI</sequence>
<comment type="caution">
    <text evidence="11">The sequence shown here is derived from an EMBL/GenBank/DDBJ whole genome shotgun (WGS) entry which is preliminary data.</text>
</comment>
<dbReference type="InterPro" id="IPR015424">
    <property type="entry name" value="PyrdxlP-dep_Trfase"/>
</dbReference>
<dbReference type="InterPro" id="IPR050106">
    <property type="entry name" value="HistidinolP_aminotransfase"/>
</dbReference>
<comment type="similarity">
    <text evidence="2">Belongs to the class-II pyridoxal-phosphate-dependent aminotransferase family. Histidinol-phosphate aminotransferase subfamily.</text>
</comment>
<dbReference type="GO" id="GO:0030170">
    <property type="term" value="F:pyridoxal phosphate binding"/>
    <property type="evidence" value="ECO:0007669"/>
    <property type="project" value="InterPro"/>
</dbReference>
<evidence type="ECO:0000259" key="10">
    <source>
        <dbReference type="Pfam" id="PF00155"/>
    </source>
</evidence>
<keyword evidence="7" id="KW-0663">Pyridoxal phosphate</keyword>
<keyword evidence="4 11" id="KW-0032">Aminotransferase</keyword>
<dbReference type="Proteomes" id="UP000610760">
    <property type="component" value="Unassembled WGS sequence"/>
</dbReference>
<keyword evidence="5" id="KW-0028">Amino-acid biosynthesis</keyword>
<evidence type="ECO:0000256" key="3">
    <source>
        <dbReference type="ARBA" id="ARBA00012748"/>
    </source>
</evidence>
<dbReference type="PANTHER" id="PTHR43643:SF6">
    <property type="entry name" value="HISTIDINOL-PHOSPHATE AMINOTRANSFERASE"/>
    <property type="match status" value="1"/>
</dbReference>
<dbReference type="RefSeq" id="WP_249295962.1">
    <property type="nucleotide sequence ID" value="NZ_JACRSV010000004.1"/>
</dbReference>
<dbReference type="InterPro" id="IPR015422">
    <property type="entry name" value="PyrdxlP-dep_Trfase_small"/>
</dbReference>
<evidence type="ECO:0000256" key="8">
    <source>
        <dbReference type="ARBA" id="ARBA00023102"/>
    </source>
</evidence>
<dbReference type="InterPro" id="IPR015421">
    <property type="entry name" value="PyrdxlP-dep_Trfase_major"/>
</dbReference>
<keyword evidence="6" id="KW-0808">Transferase</keyword>
<dbReference type="EMBL" id="JACRSV010000004">
    <property type="protein sequence ID" value="MBC8560725.1"/>
    <property type="molecule type" value="Genomic_DNA"/>
</dbReference>
<dbReference type="PANTHER" id="PTHR43643">
    <property type="entry name" value="HISTIDINOL-PHOSPHATE AMINOTRANSFERASE 2"/>
    <property type="match status" value="1"/>
</dbReference>
<comment type="pathway">
    <text evidence="1">Amino-acid biosynthesis; L-histidine biosynthesis; L-histidine from 5-phospho-alpha-D-ribose 1-diphosphate: step 7/9.</text>
</comment>
<protein>
    <recommendedName>
        <fullName evidence="3">histidinol-phosphate transaminase</fullName>
        <ecNumber evidence="3">2.6.1.9</ecNumber>
    </recommendedName>
</protein>
<evidence type="ECO:0000256" key="9">
    <source>
        <dbReference type="ARBA" id="ARBA00047481"/>
    </source>
</evidence>
<dbReference type="GO" id="GO:0004400">
    <property type="term" value="F:histidinol-phosphate transaminase activity"/>
    <property type="evidence" value="ECO:0007669"/>
    <property type="project" value="UniProtKB-EC"/>
</dbReference>
<dbReference type="EC" id="2.6.1.9" evidence="3"/>
<dbReference type="CDD" id="cd00609">
    <property type="entry name" value="AAT_like"/>
    <property type="match status" value="1"/>
</dbReference>
<dbReference type="Pfam" id="PF00155">
    <property type="entry name" value="Aminotran_1_2"/>
    <property type="match status" value="1"/>
</dbReference>
<evidence type="ECO:0000256" key="6">
    <source>
        <dbReference type="ARBA" id="ARBA00022679"/>
    </source>
</evidence>
<dbReference type="Gene3D" id="3.40.640.10">
    <property type="entry name" value="Type I PLP-dependent aspartate aminotransferase-like (Major domain)"/>
    <property type="match status" value="1"/>
</dbReference>
<dbReference type="SUPFAM" id="SSF53383">
    <property type="entry name" value="PLP-dependent transferases"/>
    <property type="match status" value="1"/>
</dbReference>
<evidence type="ECO:0000256" key="4">
    <source>
        <dbReference type="ARBA" id="ARBA00022576"/>
    </source>
</evidence>
<evidence type="ECO:0000313" key="11">
    <source>
        <dbReference type="EMBL" id="MBC8560725.1"/>
    </source>
</evidence>
<dbReference type="AlphaFoldDB" id="A0A926E770"/>
<dbReference type="Gene3D" id="3.90.1150.10">
    <property type="entry name" value="Aspartate Aminotransferase, domain 1"/>
    <property type="match status" value="1"/>
</dbReference>
<gene>
    <name evidence="11" type="ORF">H8710_11690</name>
</gene>
<keyword evidence="12" id="KW-1185">Reference proteome</keyword>
<evidence type="ECO:0000256" key="1">
    <source>
        <dbReference type="ARBA" id="ARBA00005011"/>
    </source>
</evidence>
<organism evidence="11 12">
    <name type="scientific">Fumia xinanensis</name>
    <dbReference type="NCBI Taxonomy" id="2763659"/>
    <lineage>
        <taxon>Bacteria</taxon>
        <taxon>Bacillati</taxon>
        <taxon>Bacillota</taxon>
        <taxon>Clostridia</taxon>
        <taxon>Eubacteriales</taxon>
        <taxon>Oscillospiraceae</taxon>
        <taxon>Fumia</taxon>
    </lineage>
</organism>
<evidence type="ECO:0000313" key="12">
    <source>
        <dbReference type="Proteomes" id="UP000610760"/>
    </source>
</evidence>
<feature type="domain" description="Aminotransferase class I/classII large" evidence="10">
    <location>
        <begin position="29"/>
        <end position="352"/>
    </location>
</feature>
<keyword evidence="8" id="KW-0368">Histidine biosynthesis</keyword>
<reference evidence="11" key="1">
    <citation type="submission" date="2020-08" db="EMBL/GenBank/DDBJ databases">
        <title>Genome public.</title>
        <authorList>
            <person name="Liu C."/>
            <person name="Sun Q."/>
        </authorList>
    </citation>
    <scope>NUCLEOTIDE SEQUENCE</scope>
    <source>
        <strain evidence="11">NSJ-33</strain>
    </source>
</reference>
<dbReference type="InterPro" id="IPR004839">
    <property type="entry name" value="Aminotransferase_I/II_large"/>
</dbReference>
<comment type="catalytic activity">
    <reaction evidence="9">
        <text>L-histidinol phosphate + 2-oxoglutarate = 3-(imidazol-4-yl)-2-oxopropyl phosphate + L-glutamate</text>
        <dbReference type="Rhea" id="RHEA:23744"/>
        <dbReference type="ChEBI" id="CHEBI:16810"/>
        <dbReference type="ChEBI" id="CHEBI:29985"/>
        <dbReference type="ChEBI" id="CHEBI:57766"/>
        <dbReference type="ChEBI" id="CHEBI:57980"/>
        <dbReference type="EC" id="2.6.1.9"/>
    </reaction>
</comment>
<proteinExistence type="inferred from homology"/>
<evidence type="ECO:0000256" key="7">
    <source>
        <dbReference type="ARBA" id="ARBA00022898"/>
    </source>
</evidence>
<evidence type="ECO:0000256" key="2">
    <source>
        <dbReference type="ARBA" id="ARBA00007970"/>
    </source>
</evidence>
<name>A0A926E770_9FIRM</name>
<evidence type="ECO:0000256" key="5">
    <source>
        <dbReference type="ARBA" id="ARBA00022605"/>
    </source>
</evidence>